<feature type="compositionally biased region" description="Basic and acidic residues" evidence="10">
    <location>
        <begin position="1"/>
        <end position="11"/>
    </location>
</feature>
<dbReference type="GO" id="GO:0051301">
    <property type="term" value="P:cell division"/>
    <property type="evidence" value="ECO:0007669"/>
    <property type="project" value="UniProtKB-KW"/>
</dbReference>
<evidence type="ECO:0000256" key="6">
    <source>
        <dbReference type="ARBA" id="ARBA00022618"/>
    </source>
</evidence>
<evidence type="ECO:0000256" key="8">
    <source>
        <dbReference type="ARBA" id="ARBA00023136"/>
    </source>
</evidence>
<accession>A0A4Y7K6U9</accession>
<keyword evidence="4" id="KW-0813">Transport</keyword>
<feature type="region of interest" description="Disordered" evidence="10">
    <location>
        <begin position="1"/>
        <end position="128"/>
    </location>
</feature>
<proteinExistence type="inferred from homology"/>
<feature type="domain" description="GOLD" evidence="12">
    <location>
        <begin position="524"/>
        <end position="632"/>
    </location>
</feature>
<feature type="compositionally biased region" description="Basic and acidic residues" evidence="10">
    <location>
        <begin position="245"/>
        <end position="275"/>
    </location>
</feature>
<dbReference type="OMA" id="WFYAGST"/>
<dbReference type="PROSITE" id="PS50191">
    <property type="entry name" value="CRAL_TRIO"/>
    <property type="match status" value="1"/>
</dbReference>
<keyword evidence="8" id="KW-0472">Membrane</keyword>
<keyword evidence="6" id="KW-0132">Cell division</keyword>
<evidence type="ECO:0000259" key="11">
    <source>
        <dbReference type="PROSITE" id="PS50191"/>
    </source>
</evidence>
<dbReference type="Pfam" id="PF00650">
    <property type="entry name" value="CRAL_TRIO"/>
    <property type="match status" value="1"/>
</dbReference>
<dbReference type="Pfam" id="PF25099">
    <property type="entry name" value="GOLD_PATL1_C"/>
    <property type="match status" value="1"/>
</dbReference>
<dbReference type="SUPFAM" id="SSF46938">
    <property type="entry name" value="CRAL/TRIO N-terminal domain"/>
    <property type="match status" value="1"/>
</dbReference>
<feature type="compositionally biased region" description="Basic and acidic residues" evidence="10">
    <location>
        <begin position="154"/>
        <end position="172"/>
    </location>
</feature>
<dbReference type="InterPro" id="IPR009038">
    <property type="entry name" value="GOLD_dom"/>
</dbReference>
<evidence type="ECO:0000256" key="9">
    <source>
        <dbReference type="ARBA" id="ARBA00023306"/>
    </source>
</evidence>
<dbReference type="GO" id="GO:0008289">
    <property type="term" value="F:lipid binding"/>
    <property type="evidence" value="ECO:0007669"/>
    <property type="project" value="UniProtKB-KW"/>
</dbReference>
<evidence type="ECO:0000256" key="1">
    <source>
        <dbReference type="ARBA" id="ARBA00004370"/>
    </source>
</evidence>
<evidence type="ECO:0000256" key="10">
    <source>
        <dbReference type="SAM" id="MobiDB-lite"/>
    </source>
</evidence>
<dbReference type="SUPFAM" id="SSF52087">
    <property type="entry name" value="CRAL/TRIO domain"/>
    <property type="match status" value="1"/>
</dbReference>
<dbReference type="InterPro" id="IPR036273">
    <property type="entry name" value="CRAL/TRIO_N_dom_sf"/>
</dbReference>
<evidence type="ECO:0000256" key="3">
    <source>
        <dbReference type="ARBA" id="ARBA00007155"/>
    </source>
</evidence>
<feature type="compositionally biased region" description="Basic and acidic residues" evidence="10">
    <location>
        <begin position="186"/>
        <end position="233"/>
    </location>
</feature>
<dbReference type="InterPro" id="IPR056794">
    <property type="entry name" value="PATL1-6_C_GOLD"/>
</dbReference>
<dbReference type="Pfam" id="PF03765">
    <property type="entry name" value="CRAL_TRIO_N"/>
    <property type="match status" value="1"/>
</dbReference>
<keyword evidence="14" id="KW-1185">Reference proteome</keyword>
<evidence type="ECO:0000259" key="12">
    <source>
        <dbReference type="PROSITE" id="PS50866"/>
    </source>
</evidence>
<evidence type="ECO:0000313" key="14">
    <source>
        <dbReference type="Proteomes" id="UP000316621"/>
    </source>
</evidence>
<dbReference type="Proteomes" id="UP000316621">
    <property type="component" value="Chromosome 6"/>
</dbReference>
<dbReference type="PROSITE" id="PS50866">
    <property type="entry name" value="GOLD"/>
    <property type="match status" value="1"/>
</dbReference>
<evidence type="ECO:0000256" key="7">
    <source>
        <dbReference type="ARBA" id="ARBA00023121"/>
    </source>
</evidence>
<evidence type="ECO:0008006" key="15">
    <source>
        <dbReference type="Google" id="ProtNLM"/>
    </source>
</evidence>
<dbReference type="InterPro" id="IPR001251">
    <property type="entry name" value="CRAL-TRIO_dom"/>
</dbReference>
<sequence>MTSDEQVKSEETQMAAANIDEPIINGTNPDNGSNIKVEENPKLVDADNADTNNVEEEEKEEEQHDTKSDEKVLCAGEKEEEEEAAKDCKDGNENGKEEVVQSTTINKEEEEQVEEIKETSSSDLKDNEKKALIDFKSKLEEAILQNKLFPLAAHTKEEKEKEEEAQKEKEPQTKPATQEGNDEDDKLEKSKQEEEKVVEEKEKTVQEEGKAVEEKEKSLQEEEKVGEEKEKSVDVVAELEEEDTADNKEKCTPKEEEEKKAENQENEEDKKKSDDDVVVVDKDISLWGVPLLPSAGSEATDVILLKFLRARDFKVNEAFEMLKNTLQWRKDNKIDSILDEDLGLDHLNSVAYMDGIDHEGHPICYNMYGIFENDELYQKTFGTEEQRQLFMRWRFQLMEKGIQKLDFSNKKGVSSLLQINDLKNSPGPSRKELRIAMKQAVGLLQDNYPEFVARNIFVNVPFWYYAFNAVLSPFLTQRTKSKFVFARPAKVTETLLRYIPAQQIPIRYGGMKRENDSEFSSAAEECNVTEVIVKSGSTEAIEIPAPESGVTLLWDLIVLGWEVNYKEEFVPSDEGSYTMIIQKGKKMGSQEESIRNSFRNSEPGKVVLTVENNTFKKKKNRKIRRILDDLPASIEQ</sequence>
<keyword evidence="9" id="KW-0131">Cell cycle</keyword>
<evidence type="ECO:0000256" key="5">
    <source>
        <dbReference type="ARBA" id="ARBA00022490"/>
    </source>
</evidence>
<evidence type="ECO:0000256" key="4">
    <source>
        <dbReference type="ARBA" id="ARBA00022448"/>
    </source>
</evidence>
<reference evidence="13 14" key="1">
    <citation type="journal article" date="2018" name="Science">
        <title>The opium poppy genome and morphinan production.</title>
        <authorList>
            <person name="Guo L."/>
            <person name="Winzer T."/>
            <person name="Yang X."/>
            <person name="Li Y."/>
            <person name="Ning Z."/>
            <person name="He Z."/>
            <person name="Teodor R."/>
            <person name="Lu Y."/>
            <person name="Bowser T.A."/>
            <person name="Graham I.A."/>
            <person name="Ye K."/>
        </authorList>
    </citation>
    <scope>NUCLEOTIDE SEQUENCE [LARGE SCALE GENOMIC DNA]</scope>
    <source>
        <strain evidence="14">cv. HN1</strain>
        <tissue evidence="13">Leaves</tissue>
    </source>
</reference>
<dbReference type="CDD" id="cd00170">
    <property type="entry name" value="SEC14"/>
    <property type="match status" value="1"/>
</dbReference>
<feature type="compositionally biased region" description="Polar residues" evidence="10">
    <location>
        <begin position="25"/>
        <end position="34"/>
    </location>
</feature>
<dbReference type="InterPro" id="IPR036865">
    <property type="entry name" value="CRAL-TRIO_dom_sf"/>
</dbReference>
<feature type="compositionally biased region" description="Basic and acidic residues" evidence="10">
    <location>
        <begin position="85"/>
        <end position="99"/>
    </location>
</feature>
<name>A0A4Y7K6U9_PAPSO</name>
<dbReference type="InterPro" id="IPR011074">
    <property type="entry name" value="CRAL/TRIO_N_dom"/>
</dbReference>
<dbReference type="Gene3D" id="3.40.525.10">
    <property type="entry name" value="CRAL-TRIO lipid binding domain"/>
    <property type="match status" value="1"/>
</dbReference>
<comment type="subcellular location">
    <subcellularLocation>
        <location evidence="2">Cytoplasm</location>
    </subcellularLocation>
    <subcellularLocation>
        <location evidence="1">Membrane</location>
    </subcellularLocation>
</comment>
<dbReference type="InterPro" id="IPR044834">
    <property type="entry name" value="PATL"/>
</dbReference>
<dbReference type="GO" id="GO:0005737">
    <property type="term" value="C:cytoplasm"/>
    <property type="evidence" value="ECO:0007669"/>
    <property type="project" value="UniProtKB-SubCell"/>
</dbReference>
<dbReference type="SMART" id="SM01100">
    <property type="entry name" value="CRAL_TRIO_N"/>
    <property type="match status" value="1"/>
</dbReference>
<gene>
    <name evidence="13" type="ORF">C5167_011401</name>
</gene>
<dbReference type="PRINTS" id="PR00180">
    <property type="entry name" value="CRETINALDHBP"/>
</dbReference>
<keyword evidence="5" id="KW-0963">Cytoplasm</keyword>
<dbReference type="Gramene" id="RZC67708">
    <property type="protein sequence ID" value="RZC67708"/>
    <property type="gene ID" value="C5167_011401"/>
</dbReference>
<feature type="region of interest" description="Disordered" evidence="10">
    <location>
        <begin position="148"/>
        <end position="275"/>
    </location>
</feature>
<organism evidence="13 14">
    <name type="scientific">Papaver somniferum</name>
    <name type="common">Opium poppy</name>
    <dbReference type="NCBI Taxonomy" id="3469"/>
    <lineage>
        <taxon>Eukaryota</taxon>
        <taxon>Viridiplantae</taxon>
        <taxon>Streptophyta</taxon>
        <taxon>Embryophyta</taxon>
        <taxon>Tracheophyta</taxon>
        <taxon>Spermatophyta</taxon>
        <taxon>Magnoliopsida</taxon>
        <taxon>Ranunculales</taxon>
        <taxon>Papaveraceae</taxon>
        <taxon>Papaveroideae</taxon>
        <taxon>Papaver</taxon>
    </lineage>
</organism>
<keyword evidence="7" id="KW-0446">Lipid-binding</keyword>
<dbReference type="STRING" id="3469.A0A4Y7K6U9"/>
<dbReference type="PANTHER" id="PTHR45932:SF2">
    <property type="entry name" value="PATELLIN-4"/>
    <property type="match status" value="1"/>
</dbReference>
<dbReference type="SMART" id="SM00516">
    <property type="entry name" value="SEC14"/>
    <property type="match status" value="1"/>
</dbReference>
<dbReference type="AlphaFoldDB" id="A0A4Y7K6U9"/>
<evidence type="ECO:0000313" key="13">
    <source>
        <dbReference type="EMBL" id="RZC67708.1"/>
    </source>
</evidence>
<evidence type="ECO:0000256" key="2">
    <source>
        <dbReference type="ARBA" id="ARBA00004496"/>
    </source>
</evidence>
<dbReference type="GO" id="GO:0016020">
    <property type="term" value="C:membrane"/>
    <property type="evidence" value="ECO:0007669"/>
    <property type="project" value="UniProtKB-SubCell"/>
</dbReference>
<dbReference type="EMBL" id="CM010720">
    <property type="protein sequence ID" value="RZC67708.1"/>
    <property type="molecule type" value="Genomic_DNA"/>
</dbReference>
<protein>
    <recommendedName>
        <fullName evidence="15">CRAL-TRIO domain-containing protein</fullName>
    </recommendedName>
</protein>
<comment type="similarity">
    <text evidence="3">Belongs to the patellin family.</text>
</comment>
<feature type="compositionally biased region" description="Basic and acidic residues" evidence="10">
    <location>
        <begin position="36"/>
        <end position="45"/>
    </location>
</feature>
<feature type="compositionally biased region" description="Basic and acidic residues" evidence="10">
    <location>
        <begin position="61"/>
        <end position="72"/>
    </location>
</feature>
<feature type="domain" description="CRAL-TRIO" evidence="11">
    <location>
        <begin position="340"/>
        <end position="516"/>
    </location>
</feature>
<feature type="compositionally biased region" description="Basic and acidic residues" evidence="10">
    <location>
        <begin position="114"/>
        <end position="128"/>
    </location>
</feature>
<dbReference type="PANTHER" id="PTHR45932">
    <property type="entry name" value="PATELLIN-1"/>
    <property type="match status" value="1"/>
</dbReference>